<feature type="compositionally biased region" description="Low complexity" evidence="1">
    <location>
        <begin position="91"/>
        <end position="100"/>
    </location>
</feature>
<evidence type="ECO:0000313" key="2">
    <source>
        <dbReference type="EMBL" id="KAL1506195.1"/>
    </source>
</evidence>
<name>A0ABD1F1G1_HYPHA</name>
<accession>A0ABD1F1G1</accession>
<organism evidence="2 3">
    <name type="scientific">Hypothenemus hampei</name>
    <name type="common">Coffee berry borer</name>
    <dbReference type="NCBI Taxonomy" id="57062"/>
    <lineage>
        <taxon>Eukaryota</taxon>
        <taxon>Metazoa</taxon>
        <taxon>Ecdysozoa</taxon>
        <taxon>Arthropoda</taxon>
        <taxon>Hexapoda</taxon>
        <taxon>Insecta</taxon>
        <taxon>Pterygota</taxon>
        <taxon>Neoptera</taxon>
        <taxon>Endopterygota</taxon>
        <taxon>Coleoptera</taxon>
        <taxon>Polyphaga</taxon>
        <taxon>Cucujiformia</taxon>
        <taxon>Curculionidae</taxon>
        <taxon>Scolytinae</taxon>
        <taxon>Hypothenemus</taxon>
    </lineage>
</organism>
<keyword evidence="3" id="KW-1185">Reference proteome</keyword>
<dbReference type="AlphaFoldDB" id="A0ABD1F1G1"/>
<sequence>MVDCYKIIRLLKDVKRKADTSFAAINEKIIKLESQYKRLAEENENLRKKMRNQLENSEIPGTITSDQSKRRASRKFVVTFPSKTDLKSIRKSTTGKLTLTKMKRTKRRRSKKSKKSLRRKRKTSSKRRKTLLN</sequence>
<dbReference type="Proteomes" id="UP001566132">
    <property type="component" value="Unassembled WGS sequence"/>
</dbReference>
<gene>
    <name evidence="2" type="ORF">ABEB36_005600</name>
</gene>
<evidence type="ECO:0000313" key="3">
    <source>
        <dbReference type="Proteomes" id="UP001566132"/>
    </source>
</evidence>
<comment type="caution">
    <text evidence="2">The sequence shown here is derived from an EMBL/GenBank/DDBJ whole genome shotgun (WGS) entry which is preliminary data.</text>
</comment>
<dbReference type="EMBL" id="JBDJPC010000004">
    <property type="protein sequence ID" value="KAL1506195.1"/>
    <property type="molecule type" value="Genomic_DNA"/>
</dbReference>
<protein>
    <submittedName>
        <fullName evidence="2">Uncharacterized protein</fullName>
    </submittedName>
</protein>
<reference evidence="2 3" key="1">
    <citation type="submission" date="2024-05" db="EMBL/GenBank/DDBJ databases">
        <title>Genetic variation in Jamaican populations of the coffee berry borer (Hypothenemus hampei).</title>
        <authorList>
            <person name="Errbii M."/>
            <person name="Myrie A."/>
        </authorList>
    </citation>
    <scope>NUCLEOTIDE SEQUENCE [LARGE SCALE GENOMIC DNA]</scope>
    <source>
        <strain evidence="2">JA-Hopewell-2020-01-JO</strain>
        <tissue evidence="2">Whole body</tissue>
    </source>
</reference>
<feature type="compositionally biased region" description="Basic residues" evidence="1">
    <location>
        <begin position="101"/>
        <end position="133"/>
    </location>
</feature>
<evidence type="ECO:0000256" key="1">
    <source>
        <dbReference type="SAM" id="MobiDB-lite"/>
    </source>
</evidence>
<proteinExistence type="predicted"/>
<feature type="region of interest" description="Disordered" evidence="1">
    <location>
        <begin position="49"/>
        <end position="133"/>
    </location>
</feature>